<dbReference type="Pfam" id="PF03796">
    <property type="entry name" value="DnaB_C"/>
    <property type="match status" value="1"/>
</dbReference>
<comment type="function">
    <text evidence="12">The main replicative DNA helicase, it participates in initiation and elongation during chromosome replication. Travels ahead of the DNA replisome, separating dsDNA into templates for DNA synthesis. A processive ATP-dependent 5'-3' DNA helicase it has DNA-dependent ATPase activity.</text>
</comment>
<keyword evidence="3 12" id="KW-0235">DNA replication</keyword>
<evidence type="ECO:0000256" key="1">
    <source>
        <dbReference type="ARBA" id="ARBA00008428"/>
    </source>
</evidence>
<dbReference type="GO" id="GO:0003677">
    <property type="term" value="F:DNA binding"/>
    <property type="evidence" value="ECO:0007669"/>
    <property type="project" value="UniProtKB-UniRule"/>
</dbReference>
<keyword evidence="2 12" id="KW-0639">Primosome</keyword>
<dbReference type="GO" id="GO:0005829">
    <property type="term" value="C:cytosol"/>
    <property type="evidence" value="ECO:0007669"/>
    <property type="project" value="TreeGrafter"/>
</dbReference>
<dbReference type="EMBL" id="JAMQJZ010000002">
    <property type="protein sequence ID" value="MDC3419604.1"/>
    <property type="molecule type" value="Genomic_DNA"/>
</dbReference>
<evidence type="ECO:0000256" key="8">
    <source>
        <dbReference type="ARBA" id="ARBA00023125"/>
    </source>
</evidence>
<reference evidence="14" key="1">
    <citation type="submission" date="2022-06" db="EMBL/GenBank/DDBJ databases">
        <title>Aquibacillus sp. a new bacterium isolated from soil saline samples.</title>
        <authorList>
            <person name="Galisteo C."/>
            <person name="De La Haba R."/>
            <person name="Sanchez-Porro C."/>
            <person name="Ventosa A."/>
        </authorList>
    </citation>
    <scope>NUCLEOTIDE SEQUENCE</scope>
    <source>
        <strain evidence="14">JCM 12387</strain>
    </source>
</reference>
<keyword evidence="6 12" id="KW-0347">Helicase</keyword>
<evidence type="ECO:0000313" key="15">
    <source>
        <dbReference type="Proteomes" id="UP001145072"/>
    </source>
</evidence>
<dbReference type="GO" id="GO:0043139">
    <property type="term" value="F:5'-3' DNA helicase activity"/>
    <property type="evidence" value="ECO:0007669"/>
    <property type="project" value="UniProtKB-EC"/>
</dbReference>
<dbReference type="Proteomes" id="UP001145072">
    <property type="component" value="Unassembled WGS sequence"/>
</dbReference>
<keyword evidence="9" id="KW-0413">Isomerase</keyword>
<evidence type="ECO:0000256" key="11">
    <source>
        <dbReference type="NCBIfam" id="TIGR00665"/>
    </source>
</evidence>
<dbReference type="Gene3D" id="1.10.860.10">
    <property type="entry name" value="DNAb Helicase, Chain A"/>
    <property type="match status" value="1"/>
</dbReference>
<dbReference type="RefSeq" id="WP_259866760.1">
    <property type="nucleotide sequence ID" value="NZ_JAMQJZ010000002.1"/>
</dbReference>
<keyword evidence="15" id="KW-1185">Reference proteome</keyword>
<dbReference type="AlphaFoldDB" id="A0A9X4AHD6"/>
<dbReference type="GO" id="GO:0006269">
    <property type="term" value="P:DNA replication, synthesis of primer"/>
    <property type="evidence" value="ECO:0007669"/>
    <property type="project" value="UniProtKB-UniRule"/>
</dbReference>
<dbReference type="InterPro" id="IPR007692">
    <property type="entry name" value="DNA_helicase_DnaB"/>
</dbReference>
<evidence type="ECO:0000256" key="7">
    <source>
        <dbReference type="ARBA" id="ARBA00022840"/>
    </source>
</evidence>
<keyword evidence="4 12" id="KW-0547">Nucleotide-binding</keyword>
<dbReference type="GO" id="GO:1990077">
    <property type="term" value="C:primosome complex"/>
    <property type="evidence" value="ECO:0007669"/>
    <property type="project" value="UniProtKB-UniRule"/>
</dbReference>
<dbReference type="InterPro" id="IPR027417">
    <property type="entry name" value="P-loop_NTPase"/>
</dbReference>
<evidence type="ECO:0000259" key="13">
    <source>
        <dbReference type="PROSITE" id="PS51199"/>
    </source>
</evidence>
<dbReference type="PANTHER" id="PTHR30153">
    <property type="entry name" value="REPLICATIVE DNA HELICASE DNAB"/>
    <property type="match status" value="1"/>
</dbReference>
<dbReference type="EC" id="5.6.2.3" evidence="11 12"/>
<comment type="similarity">
    <text evidence="1 12">Belongs to the helicase family. DnaB subfamily.</text>
</comment>
<dbReference type="InterPro" id="IPR007694">
    <property type="entry name" value="DNA_helicase_DnaB-like_C"/>
</dbReference>
<evidence type="ECO:0000256" key="5">
    <source>
        <dbReference type="ARBA" id="ARBA00022801"/>
    </source>
</evidence>
<dbReference type="PROSITE" id="PS51199">
    <property type="entry name" value="SF4_HELICASE"/>
    <property type="match status" value="1"/>
</dbReference>
<organism evidence="14 15">
    <name type="scientific">Aquibacillus koreensis</name>
    <dbReference type="NCBI Taxonomy" id="279446"/>
    <lineage>
        <taxon>Bacteria</taxon>
        <taxon>Bacillati</taxon>
        <taxon>Bacillota</taxon>
        <taxon>Bacilli</taxon>
        <taxon>Bacillales</taxon>
        <taxon>Bacillaceae</taxon>
        <taxon>Aquibacillus</taxon>
    </lineage>
</organism>
<sequence length="436" mass="49088">MTLVNDDAEVAVLGSILLEGTLFKKVTVTENQFDSNPHKLIFGAMKQVADAGQAIDLVTVTTNLGDAIREVGGTTYLLSLAESVPSTESFAHYERLLYEAYRNRKSRELAIRYSENPCEEKLDKLIGYLQVCREMGPGTTETENATSLEEIAHMVLTGECASAGLPTPYTDLDNLTGGLQPGELIIVAARPSVGKTAFALNLAAGHCRNHGMSSFFSFEMGKKQLLQRLISAEGNIHNQKWRNMAFNEKDYSAVAFAVGEVSNWKLAIHEKQRTISDIRAVLRKTIHDHPEEKHLVCIDYLQLITPLNKQQRRDLEIGEITRELKLLAIELNIPIVLLSQLSRSVEQRHDKRPFMSDLRESGNIEQDADVIAFLYRDDYYDHASDKKNIVEITLAKQRNGPTGTVELVFLKEYGSFQNYYKDARRERHEEVKGVRS</sequence>
<dbReference type="NCBIfam" id="TIGR00665">
    <property type="entry name" value="DnaB"/>
    <property type="match status" value="1"/>
</dbReference>
<evidence type="ECO:0000256" key="6">
    <source>
        <dbReference type="ARBA" id="ARBA00022806"/>
    </source>
</evidence>
<dbReference type="CDD" id="cd00984">
    <property type="entry name" value="DnaB_C"/>
    <property type="match status" value="1"/>
</dbReference>
<name>A0A9X4AHD6_9BACI</name>
<proteinExistence type="inferred from homology"/>
<evidence type="ECO:0000256" key="3">
    <source>
        <dbReference type="ARBA" id="ARBA00022705"/>
    </source>
</evidence>
<evidence type="ECO:0000256" key="4">
    <source>
        <dbReference type="ARBA" id="ARBA00022741"/>
    </source>
</evidence>
<keyword evidence="8 12" id="KW-0238">DNA-binding</keyword>
<dbReference type="PANTHER" id="PTHR30153:SF2">
    <property type="entry name" value="REPLICATIVE DNA HELICASE"/>
    <property type="match status" value="1"/>
</dbReference>
<dbReference type="SUPFAM" id="SSF48024">
    <property type="entry name" value="N-terminal domain of DnaB helicase"/>
    <property type="match status" value="1"/>
</dbReference>
<protein>
    <recommendedName>
        <fullName evidence="11 12">Replicative DNA helicase</fullName>
        <ecNumber evidence="11 12">5.6.2.3</ecNumber>
    </recommendedName>
</protein>
<dbReference type="GO" id="GO:0005524">
    <property type="term" value="F:ATP binding"/>
    <property type="evidence" value="ECO:0007669"/>
    <property type="project" value="UniProtKB-UniRule"/>
</dbReference>
<dbReference type="InterPro" id="IPR016136">
    <property type="entry name" value="DNA_helicase_N/primase_C"/>
</dbReference>
<dbReference type="InterPro" id="IPR036185">
    <property type="entry name" value="DNA_heli_DnaB-like_N_sf"/>
</dbReference>
<evidence type="ECO:0000256" key="10">
    <source>
        <dbReference type="ARBA" id="ARBA00048954"/>
    </source>
</evidence>
<evidence type="ECO:0000256" key="12">
    <source>
        <dbReference type="RuleBase" id="RU362085"/>
    </source>
</evidence>
<evidence type="ECO:0000256" key="2">
    <source>
        <dbReference type="ARBA" id="ARBA00022515"/>
    </source>
</evidence>
<comment type="catalytic activity">
    <reaction evidence="10 12">
        <text>ATP + H2O = ADP + phosphate + H(+)</text>
        <dbReference type="Rhea" id="RHEA:13065"/>
        <dbReference type="ChEBI" id="CHEBI:15377"/>
        <dbReference type="ChEBI" id="CHEBI:15378"/>
        <dbReference type="ChEBI" id="CHEBI:30616"/>
        <dbReference type="ChEBI" id="CHEBI:43474"/>
        <dbReference type="ChEBI" id="CHEBI:456216"/>
        <dbReference type="EC" id="5.6.2.3"/>
    </reaction>
</comment>
<feature type="domain" description="SF4 helicase" evidence="13">
    <location>
        <begin position="158"/>
        <end position="423"/>
    </location>
</feature>
<keyword evidence="5 12" id="KW-0378">Hydrolase</keyword>
<dbReference type="Pfam" id="PF00772">
    <property type="entry name" value="DnaB"/>
    <property type="match status" value="1"/>
</dbReference>
<gene>
    <name evidence="14" type="primary">dnaB</name>
    <name evidence="14" type="ORF">NC661_04400</name>
</gene>
<dbReference type="InterPro" id="IPR007693">
    <property type="entry name" value="DNA_helicase_DnaB-like_N"/>
</dbReference>
<comment type="caution">
    <text evidence="14">The sequence shown here is derived from an EMBL/GenBank/DDBJ whole genome shotgun (WGS) entry which is preliminary data.</text>
</comment>
<dbReference type="GO" id="GO:0016787">
    <property type="term" value="F:hydrolase activity"/>
    <property type="evidence" value="ECO:0007669"/>
    <property type="project" value="UniProtKB-KW"/>
</dbReference>
<dbReference type="SUPFAM" id="SSF52540">
    <property type="entry name" value="P-loop containing nucleoside triphosphate hydrolases"/>
    <property type="match status" value="1"/>
</dbReference>
<evidence type="ECO:0000313" key="14">
    <source>
        <dbReference type="EMBL" id="MDC3419604.1"/>
    </source>
</evidence>
<evidence type="ECO:0000256" key="9">
    <source>
        <dbReference type="ARBA" id="ARBA00023235"/>
    </source>
</evidence>
<keyword evidence="7 12" id="KW-0067">ATP-binding</keyword>
<dbReference type="Gene3D" id="3.40.50.300">
    <property type="entry name" value="P-loop containing nucleotide triphosphate hydrolases"/>
    <property type="match status" value="1"/>
</dbReference>
<accession>A0A9X4AHD6</accession>